<feature type="compositionally biased region" description="Low complexity" evidence="6">
    <location>
        <begin position="208"/>
        <end position="231"/>
    </location>
</feature>
<evidence type="ECO:0000256" key="4">
    <source>
        <dbReference type="ARBA" id="ARBA00023163"/>
    </source>
</evidence>
<feature type="region of interest" description="Disordered" evidence="6">
    <location>
        <begin position="324"/>
        <end position="351"/>
    </location>
</feature>
<proteinExistence type="inferred from homology"/>
<evidence type="ECO:0000256" key="3">
    <source>
        <dbReference type="ARBA" id="ARBA00023015"/>
    </source>
</evidence>
<dbReference type="AlphaFoldDB" id="A0A835WEK6"/>
<feature type="compositionally biased region" description="Low complexity" evidence="6">
    <location>
        <begin position="1"/>
        <end position="22"/>
    </location>
</feature>
<organism evidence="7 8">
    <name type="scientific">Chlamydomonas incerta</name>
    <dbReference type="NCBI Taxonomy" id="51695"/>
    <lineage>
        <taxon>Eukaryota</taxon>
        <taxon>Viridiplantae</taxon>
        <taxon>Chlorophyta</taxon>
        <taxon>core chlorophytes</taxon>
        <taxon>Chlorophyceae</taxon>
        <taxon>CS clade</taxon>
        <taxon>Chlamydomonadales</taxon>
        <taxon>Chlamydomonadaceae</taxon>
        <taxon>Chlamydomonas</taxon>
    </lineage>
</organism>
<keyword evidence="5" id="KW-0539">Nucleus</keyword>
<evidence type="ECO:0000256" key="1">
    <source>
        <dbReference type="ARBA" id="ARBA00004123"/>
    </source>
</evidence>
<dbReference type="PANTHER" id="PTHR13130">
    <property type="entry name" value="34 KDA TRANSCRIPTIONAL CO-ACTIVATOR-RELATED"/>
    <property type="match status" value="1"/>
</dbReference>
<dbReference type="GO" id="GO:0003713">
    <property type="term" value="F:transcription coactivator activity"/>
    <property type="evidence" value="ECO:0007669"/>
    <property type="project" value="TreeGrafter"/>
</dbReference>
<feature type="compositionally biased region" description="Gly residues" evidence="6">
    <location>
        <begin position="622"/>
        <end position="631"/>
    </location>
</feature>
<keyword evidence="3" id="KW-0805">Transcription regulation</keyword>
<evidence type="ECO:0000313" key="7">
    <source>
        <dbReference type="EMBL" id="KAG2445963.1"/>
    </source>
</evidence>
<feature type="region of interest" description="Disordered" evidence="6">
    <location>
        <begin position="1"/>
        <end position="33"/>
    </location>
</feature>
<feature type="region of interest" description="Disordered" evidence="6">
    <location>
        <begin position="208"/>
        <end position="255"/>
    </location>
</feature>
<feature type="region of interest" description="Disordered" evidence="6">
    <location>
        <begin position="470"/>
        <end position="501"/>
    </location>
</feature>
<feature type="compositionally biased region" description="Low complexity" evidence="6">
    <location>
        <begin position="238"/>
        <end position="255"/>
    </location>
</feature>
<comment type="similarity">
    <text evidence="2">Belongs to the Mediator complex subunit 27 family.</text>
</comment>
<dbReference type="OrthoDB" id="547167at2759"/>
<sequence length="642" mass="62484">MNAAPGGAAAQAEATGTAAPAAPAAPPSTTPPTSLAHLKEALRILENTHTLFTGMKAKVVYACGEGHLLAADDGRQYLARVIKTLDDEHRSIRAGMPRFNAAIEIAKAVGKASARANAAAAATGAAGAQGQAGRVGAPAAAAAAGPESSAAAALRSHCRSVATALDCAITESLLAGAAAEAALERKAKRQRLATDASPVVAAGAAAPTPAAATSPSTGGAAPGMSSPSLVPSSPPTRSGASSTFASGTSPSARSPQRAVELLGVLLRLRALDGPAGGVGPTLASSSSSSGSLLGGMRLHVLDDGGNPLALPSSLPAAVAAATAAASGPGTGGGTGVAGSSSSSTSSAGAGGSGSGPVSWGVLSGSWLQQVDSNLLATAAARISHATQVRVLLPGVFVANVLLEAPGSAAPLRVVVDAADRAFDLDPWATPTPQVFRRLSALATRVLAYYMKRSPLNGEAAFGTGSSGAGAAAGASSATQPRSAAAGPSSPGSPPAANGLASSAPAPAAVTAVEDLCAPGPSGSALEDLLLWLLGCRDLFSKRCAATGRLMAWDPSVQFPVPPIFRPFKLPREELRLRALDLSRVAAYHMHVAPVEQLGWAEDVPAQAALALAGQAAVGGAGSGGGCGGAGTGQPPSAGTPVP</sequence>
<dbReference type="PANTHER" id="PTHR13130:SF4">
    <property type="entry name" value="MEDIATOR OF RNA POLYMERASE II TRANSCRIPTION SUBUNIT 27"/>
    <property type="match status" value="1"/>
</dbReference>
<feature type="compositionally biased region" description="Low complexity" evidence="6">
    <location>
        <begin position="337"/>
        <end position="347"/>
    </location>
</feature>
<evidence type="ECO:0000313" key="8">
    <source>
        <dbReference type="Proteomes" id="UP000650467"/>
    </source>
</evidence>
<keyword evidence="8" id="KW-1185">Reference proteome</keyword>
<dbReference type="GO" id="GO:0016592">
    <property type="term" value="C:mediator complex"/>
    <property type="evidence" value="ECO:0007669"/>
    <property type="project" value="InterPro"/>
</dbReference>
<dbReference type="Proteomes" id="UP000650467">
    <property type="component" value="Unassembled WGS sequence"/>
</dbReference>
<evidence type="ECO:0000256" key="6">
    <source>
        <dbReference type="SAM" id="MobiDB-lite"/>
    </source>
</evidence>
<comment type="caution">
    <text evidence="7">The sequence shown here is derived from an EMBL/GenBank/DDBJ whole genome shotgun (WGS) entry which is preliminary data.</text>
</comment>
<evidence type="ECO:0000256" key="5">
    <source>
        <dbReference type="ARBA" id="ARBA00023242"/>
    </source>
</evidence>
<feature type="region of interest" description="Disordered" evidence="6">
    <location>
        <begin position="622"/>
        <end position="642"/>
    </location>
</feature>
<dbReference type="GO" id="GO:0006357">
    <property type="term" value="P:regulation of transcription by RNA polymerase II"/>
    <property type="evidence" value="ECO:0007669"/>
    <property type="project" value="TreeGrafter"/>
</dbReference>
<reference evidence="7" key="1">
    <citation type="journal article" date="2020" name="bioRxiv">
        <title>Comparative genomics of Chlamydomonas.</title>
        <authorList>
            <person name="Craig R.J."/>
            <person name="Hasan A.R."/>
            <person name="Ness R.W."/>
            <person name="Keightley P.D."/>
        </authorList>
    </citation>
    <scope>NUCLEOTIDE SEQUENCE</scope>
    <source>
        <strain evidence="7">SAG 7.73</strain>
    </source>
</reference>
<accession>A0A835WEK6</accession>
<dbReference type="InterPro" id="IPR021627">
    <property type="entry name" value="Mediator_Med27"/>
</dbReference>
<gene>
    <name evidence="7" type="ORF">HXX76_000566</name>
</gene>
<comment type="subcellular location">
    <subcellularLocation>
        <location evidence="1">Nucleus</location>
    </subcellularLocation>
</comment>
<protein>
    <submittedName>
        <fullName evidence="7">Uncharacterized protein</fullName>
    </submittedName>
</protein>
<keyword evidence="4" id="KW-0804">Transcription</keyword>
<dbReference type="EMBL" id="JAEHOC010000001">
    <property type="protein sequence ID" value="KAG2445963.1"/>
    <property type="molecule type" value="Genomic_DNA"/>
</dbReference>
<name>A0A835WEK6_CHLIN</name>
<evidence type="ECO:0000256" key="2">
    <source>
        <dbReference type="ARBA" id="ARBA00008048"/>
    </source>
</evidence>